<evidence type="ECO:0000259" key="4">
    <source>
        <dbReference type="PROSITE" id="PS00662"/>
    </source>
</evidence>
<evidence type="ECO:0000256" key="2">
    <source>
        <dbReference type="ARBA" id="ARBA00022741"/>
    </source>
</evidence>
<comment type="similarity">
    <text evidence="1">Belongs to the GSP E family.</text>
</comment>
<dbReference type="CDD" id="cd01129">
    <property type="entry name" value="PulE-GspE-like"/>
    <property type="match status" value="1"/>
</dbReference>
<keyword evidence="3" id="KW-0067">ATP-binding</keyword>
<evidence type="ECO:0000256" key="3">
    <source>
        <dbReference type="ARBA" id="ARBA00022840"/>
    </source>
</evidence>
<dbReference type="InterPro" id="IPR007831">
    <property type="entry name" value="T2SS_GspE_N"/>
</dbReference>
<evidence type="ECO:0000313" key="5">
    <source>
        <dbReference type="EMBL" id="MBM3316687.1"/>
    </source>
</evidence>
<dbReference type="FunFam" id="3.30.450.90:FF:000001">
    <property type="entry name" value="Type II secretion system ATPase GspE"/>
    <property type="match status" value="1"/>
</dbReference>
<reference evidence="5" key="1">
    <citation type="submission" date="2019-03" db="EMBL/GenBank/DDBJ databases">
        <title>Lake Tanganyika Metagenome-Assembled Genomes (MAGs).</title>
        <authorList>
            <person name="Tran P."/>
        </authorList>
    </citation>
    <scope>NUCLEOTIDE SEQUENCE</scope>
    <source>
        <strain evidence="5">M_DeepCast_400m_m2_100</strain>
    </source>
</reference>
<evidence type="ECO:0000313" key="6">
    <source>
        <dbReference type="Proteomes" id="UP000748308"/>
    </source>
</evidence>
<dbReference type="Gene3D" id="3.40.50.300">
    <property type="entry name" value="P-loop containing nucleotide triphosphate hydrolases"/>
    <property type="match status" value="1"/>
</dbReference>
<dbReference type="Pfam" id="PF05157">
    <property type="entry name" value="MshEN"/>
    <property type="match status" value="1"/>
</dbReference>
<feature type="domain" description="Bacterial type II secretion system protein E" evidence="4">
    <location>
        <begin position="388"/>
        <end position="402"/>
    </location>
</feature>
<dbReference type="Pfam" id="PF12773">
    <property type="entry name" value="DZR"/>
    <property type="match status" value="1"/>
</dbReference>
<name>A0A937X9J0_UNCEI</name>
<keyword evidence="2" id="KW-0547">Nucleotide-binding</keyword>
<gene>
    <name evidence="5" type="primary">tadA</name>
    <name evidence="5" type="ORF">FJY75_02435</name>
</gene>
<dbReference type="FunFam" id="3.30.300.160:FF:000002">
    <property type="entry name" value="Type II secretion system protein E"/>
    <property type="match status" value="1"/>
</dbReference>
<dbReference type="GO" id="GO:0005524">
    <property type="term" value="F:ATP binding"/>
    <property type="evidence" value="ECO:0007669"/>
    <property type="project" value="UniProtKB-KW"/>
</dbReference>
<comment type="caution">
    <text evidence="5">The sequence shown here is derived from an EMBL/GenBank/DDBJ whole genome shotgun (WGS) entry which is preliminary data.</text>
</comment>
<dbReference type="Proteomes" id="UP000748308">
    <property type="component" value="Unassembled WGS sequence"/>
</dbReference>
<dbReference type="InterPro" id="IPR001482">
    <property type="entry name" value="T2SS/T4SS_dom"/>
</dbReference>
<dbReference type="InterPro" id="IPR025874">
    <property type="entry name" value="DZR"/>
</dbReference>
<dbReference type="AlphaFoldDB" id="A0A937X9J0"/>
<dbReference type="InterPro" id="IPR027417">
    <property type="entry name" value="P-loop_NTPase"/>
</dbReference>
<dbReference type="InterPro" id="IPR037257">
    <property type="entry name" value="T2SS_E_N_sf"/>
</dbReference>
<dbReference type="Gene3D" id="3.30.300.160">
    <property type="entry name" value="Type II secretion system, protein E, N-terminal domain"/>
    <property type="match status" value="1"/>
</dbReference>
<dbReference type="EMBL" id="VGIY01000032">
    <property type="protein sequence ID" value="MBM3316687.1"/>
    <property type="molecule type" value="Genomic_DNA"/>
</dbReference>
<dbReference type="SUPFAM" id="SSF160246">
    <property type="entry name" value="EspE N-terminal domain-like"/>
    <property type="match status" value="1"/>
</dbReference>
<dbReference type="CDD" id="cd20335">
    <property type="entry name" value="BRcat_RBR"/>
    <property type="match status" value="1"/>
</dbReference>
<organism evidence="5 6">
    <name type="scientific">Eiseniibacteriota bacterium</name>
    <dbReference type="NCBI Taxonomy" id="2212470"/>
    <lineage>
        <taxon>Bacteria</taxon>
        <taxon>Candidatus Eiseniibacteriota</taxon>
    </lineage>
</organism>
<evidence type="ECO:0000256" key="1">
    <source>
        <dbReference type="ARBA" id="ARBA00006611"/>
    </source>
</evidence>
<dbReference type="PANTHER" id="PTHR30258:SF1">
    <property type="entry name" value="PROTEIN TRANSPORT PROTEIN HOFB HOMOLOG"/>
    <property type="match status" value="1"/>
</dbReference>
<dbReference type="Pfam" id="PF00437">
    <property type="entry name" value="T2SSE"/>
    <property type="match status" value="1"/>
</dbReference>
<protein>
    <submittedName>
        <fullName evidence="5">Flp pilus assembly complex ATPase component TadA</fullName>
    </submittedName>
</protein>
<accession>A0A937X9J0</accession>
<dbReference type="GO" id="GO:0016887">
    <property type="term" value="F:ATP hydrolysis activity"/>
    <property type="evidence" value="ECO:0007669"/>
    <property type="project" value="TreeGrafter"/>
</dbReference>
<dbReference type="PROSITE" id="PS00662">
    <property type="entry name" value="T2SP_E"/>
    <property type="match status" value="1"/>
</dbReference>
<dbReference type="GO" id="GO:0005886">
    <property type="term" value="C:plasma membrane"/>
    <property type="evidence" value="ECO:0007669"/>
    <property type="project" value="TreeGrafter"/>
</dbReference>
<dbReference type="Gene3D" id="3.30.450.90">
    <property type="match status" value="1"/>
</dbReference>
<dbReference type="FunFam" id="3.40.50.300:FF:000398">
    <property type="entry name" value="Type IV pilus assembly ATPase PilB"/>
    <property type="match status" value="1"/>
</dbReference>
<sequence length="640" mass="69846">MLKPRKKLGEILVAAGVVRKDELERVLAQRTKEDAGKRLGDLLVEARLCTEEHIAGALSSQLGLSLIDMQLTPIEPEAVERLSEDLARKHLVMPVGLQGRTLTLAMADPLSMDALSDVRFYTNLNVVPCVATRGGILWAINQHYQLDRAVDEIAARVSGTTVVEVVRDSVSDALDMRELEKRSRAVPIVRIVNSILHDAAEAGASDIHIEPAGRSVTVRLRIDGYLRPHIELPKWVQGAVVSRVKVLARMDITEKRVPQDGRIKMRIGARTIDLRISTLPTNYGEKIVVRLLDPASSPAGLGELGLEGIELERLLDLVSRPQGMLLVTGPTGSGKTTTLYGALTQMRDITKNVVTVEDPIEYELAGINQVGVDEKAGRTFATILPSILRQDPDVIMIGEMRDFATAAIAMQASLTGHLVLSTIHTNNSIASITRLRNLGVPSYLIASAVDGILAQRLVRKICPRCRVEEEPGEEQLRRLGLSREWAARQTFHRGRGCPACHGTGYSGRTGIYEFLLFSRAVREQVAGDATEGTLRQLALAEGMTPLVHAGIARARAGVTSLAEVVRVTQTDLESVAVCPDCGHMLGSGFVACPACGHRLIHTCPKCTALVDPHWRVCPYCAQRRGDEEEMEQQPEQEQAA</sequence>
<dbReference type="SUPFAM" id="SSF52540">
    <property type="entry name" value="P-loop containing nucleoside triphosphate hydrolases"/>
    <property type="match status" value="1"/>
</dbReference>
<proteinExistence type="inferred from homology"/>
<dbReference type="PANTHER" id="PTHR30258">
    <property type="entry name" value="TYPE II SECRETION SYSTEM PROTEIN GSPE-RELATED"/>
    <property type="match status" value="1"/>
</dbReference>